<name>A0A2U2MXL8_9GAMM</name>
<accession>A0A2U2MXL8</accession>
<dbReference type="Gene3D" id="3.30.470.20">
    <property type="entry name" value="ATP-grasp fold, B domain"/>
    <property type="match status" value="1"/>
</dbReference>
<dbReference type="Pfam" id="PF14397">
    <property type="entry name" value="ATPgrasp_ST"/>
    <property type="match status" value="1"/>
</dbReference>
<evidence type="ECO:0000313" key="2">
    <source>
        <dbReference type="EMBL" id="PWG61691.1"/>
    </source>
</evidence>
<dbReference type="AlphaFoldDB" id="A0A2U2MXL8"/>
<comment type="caution">
    <text evidence="2">The sequence shown here is derived from an EMBL/GenBank/DDBJ whole genome shotgun (WGS) entry which is preliminary data.</text>
</comment>
<evidence type="ECO:0000313" key="3">
    <source>
        <dbReference type="Proteomes" id="UP000245474"/>
    </source>
</evidence>
<reference evidence="2 3" key="1">
    <citation type="submission" date="2018-05" db="EMBL/GenBank/DDBJ databases">
        <title>Spiribacter halobius sp. nov., a moderately halophilic bacterium isolated from marine solar saltern.</title>
        <authorList>
            <person name="Zheng W.-S."/>
            <person name="Lu D.-C."/>
            <person name="Du Z.-J."/>
        </authorList>
    </citation>
    <scope>NUCLEOTIDE SEQUENCE [LARGE SCALE GENOMIC DNA]</scope>
    <source>
        <strain evidence="2 3">E85</strain>
    </source>
</reference>
<protein>
    <recommendedName>
        <fullName evidence="1">Alpha-L-glutamate ligase-related protein ATP-grasp domain-containing protein</fullName>
    </recommendedName>
</protein>
<dbReference type="OrthoDB" id="5822672at2"/>
<evidence type="ECO:0000259" key="1">
    <source>
        <dbReference type="Pfam" id="PF14397"/>
    </source>
</evidence>
<proteinExistence type="predicted"/>
<sequence length="365" mass="39601">MTTREEGASRVTTLADGLSCDTLPLWRQYLEMAVLRAWRGVGPRYFRTAGFASRGVPWRVKRDHFGSREYTRWINRMNPPAYRKISQNKLVEKAVLRAMCLPTPRLIGLLDPWTGITPDGDPLTSAEDLGATLRRSPAARICFKTLQGWGGNGFVAARVIRGEGDCRLADLHGDRPLATDVFLKEVGFAEGSPRMVEEYIDQAPHLAALNPTSVNTLRIWALRAGDYCEPRILGAYLRVGRTGSIVDNRERGGLVAPVQLSHGVLGAASDGQGAWVGITHHPDSGERIAGMPLPEIDDCLALAGRALCAFPGIRFAGVDVAVTRSGPTVVELNVNPAKNGAAILGVTRTALRRAFEASKESSIRA</sequence>
<dbReference type="Proteomes" id="UP000245474">
    <property type="component" value="Unassembled WGS sequence"/>
</dbReference>
<dbReference type="EMBL" id="QFFI01000028">
    <property type="protein sequence ID" value="PWG61691.1"/>
    <property type="molecule type" value="Genomic_DNA"/>
</dbReference>
<feature type="domain" description="Alpha-L-glutamate ligase-related protein ATP-grasp" evidence="1">
    <location>
        <begin position="71"/>
        <end position="337"/>
    </location>
</feature>
<dbReference type="SUPFAM" id="SSF56059">
    <property type="entry name" value="Glutathione synthetase ATP-binding domain-like"/>
    <property type="match status" value="1"/>
</dbReference>
<gene>
    <name evidence="2" type="ORF">DEM34_15130</name>
</gene>
<keyword evidence="3" id="KW-1185">Reference proteome</keyword>
<dbReference type="InterPro" id="IPR039523">
    <property type="entry name" value="RimK-rel_E_lig_ATP-grasp"/>
</dbReference>
<dbReference type="RefSeq" id="WP_109679671.1">
    <property type="nucleotide sequence ID" value="NZ_CP086615.1"/>
</dbReference>
<organism evidence="2 3">
    <name type="scientific">Sediminicurvatus halobius</name>
    <dbReference type="NCBI Taxonomy" id="2182432"/>
    <lineage>
        <taxon>Bacteria</taxon>
        <taxon>Pseudomonadati</taxon>
        <taxon>Pseudomonadota</taxon>
        <taxon>Gammaproteobacteria</taxon>
        <taxon>Chromatiales</taxon>
        <taxon>Ectothiorhodospiraceae</taxon>
        <taxon>Sediminicurvatus</taxon>
    </lineage>
</organism>